<evidence type="ECO:0000256" key="1">
    <source>
        <dbReference type="ARBA" id="ARBA00004123"/>
    </source>
</evidence>
<dbReference type="InterPro" id="IPR052202">
    <property type="entry name" value="Yeast_MetPath_Reg"/>
</dbReference>
<keyword evidence="3" id="KW-0862">Zinc</keyword>
<comment type="caution">
    <text evidence="9">The sequence shown here is derived from an EMBL/GenBank/DDBJ whole genome shotgun (WGS) entry which is preliminary data.</text>
</comment>
<dbReference type="GO" id="GO:0006351">
    <property type="term" value="P:DNA-templated transcription"/>
    <property type="evidence" value="ECO:0007669"/>
    <property type="project" value="InterPro"/>
</dbReference>
<evidence type="ECO:0000313" key="10">
    <source>
        <dbReference type="Proteomes" id="UP000660729"/>
    </source>
</evidence>
<name>A0A8H6R7F2_9PEZI</name>
<dbReference type="EMBL" id="JABCIY010000309">
    <property type="protein sequence ID" value="KAF7185779.1"/>
    <property type="molecule type" value="Genomic_DNA"/>
</dbReference>
<gene>
    <name evidence="9" type="ORF">HII31_12881</name>
</gene>
<dbReference type="GO" id="GO:0043565">
    <property type="term" value="F:sequence-specific DNA binding"/>
    <property type="evidence" value="ECO:0007669"/>
    <property type="project" value="TreeGrafter"/>
</dbReference>
<reference evidence="9" key="1">
    <citation type="submission" date="2020-04" db="EMBL/GenBank/DDBJ databases">
        <title>Draft genome resource of the tomato pathogen Pseudocercospora fuligena.</title>
        <authorList>
            <person name="Zaccaron A."/>
        </authorList>
    </citation>
    <scope>NUCLEOTIDE SEQUENCE</scope>
    <source>
        <strain evidence="9">PF001</strain>
    </source>
</reference>
<dbReference type="CDD" id="cd12148">
    <property type="entry name" value="fungal_TF_MHR"/>
    <property type="match status" value="1"/>
</dbReference>
<protein>
    <submittedName>
        <fullName evidence="9">Pyrimidine pathway regulatory protein 1</fullName>
    </submittedName>
</protein>
<evidence type="ECO:0000256" key="4">
    <source>
        <dbReference type="ARBA" id="ARBA00023015"/>
    </source>
</evidence>
<keyword evidence="4" id="KW-0805">Transcription regulation</keyword>
<dbReference type="OrthoDB" id="9970124at2759"/>
<proteinExistence type="predicted"/>
<dbReference type="GO" id="GO:0045944">
    <property type="term" value="P:positive regulation of transcription by RNA polymerase II"/>
    <property type="evidence" value="ECO:0007669"/>
    <property type="project" value="TreeGrafter"/>
</dbReference>
<dbReference type="PANTHER" id="PTHR47782">
    <property type="entry name" value="ZN(II)2CYS6 TRANSCRIPTION FACTOR (EUROFUNG)-RELATED"/>
    <property type="match status" value="1"/>
</dbReference>
<evidence type="ECO:0000256" key="5">
    <source>
        <dbReference type="ARBA" id="ARBA00023125"/>
    </source>
</evidence>
<evidence type="ECO:0000256" key="2">
    <source>
        <dbReference type="ARBA" id="ARBA00022723"/>
    </source>
</evidence>
<keyword evidence="10" id="KW-1185">Reference proteome</keyword>
<organism evidence="9 10">
    <name type="scientific">Pseudocercospora fuligena</name>
    <dbReference type="NCBI Taxonomy" id="685502"/>
    <lineage>
        <taxon>Eukaryota</taxon>
        <taxon>Fungi</taxon>
        <taxon>Dikarya</taxon>
        <taxon>Ascomycota</taxon>
        <taxon>Pezizomycotina</taxon>
        <taxon>Dothideomycetes</taxon>
        <taxon>Dothideomycetidae</taxon>
        <taxon>Mycosphaerellales</taxon>
        <taxon>Mycosphaerellaceae</taxon>
        <taxon>Pseudocercospora</taxon>
    </lineage>
</organism>
<accession>A0A8H6R7F2</accession>
<keyword evidence="2" id="KW-0479">Metal-binding</keyword>
<keyword evidence="5" id="KW-0238">DNA-binding</keyword>
<evidence type="ECO:0000256" key="3">
    <source>
        <dbReference type="ARBA" id="ARBA00022833"/>
    </source>
</evidence>
<dbReference type="Proteomes" id="UP000660729">
    <property type="component" value="Unassembled WGS sequence"/>
</dbReference>
<dbReference type="InterPro" id="IPR007219">
    <property type="entry name" value="XnlR_reg_dom"/>
</dbReference>
<evidence type="ECO:0000256" key="6">
    <source>
        <dbReference type="ARBA" id="ARBA00023163"/>
    </source>
</evidence>
<dbReference type="AlphaFoldDB" id="A0A8H6R7F2"/>
<sequence>MGEPKYLGPSSVVSFARLIYAAVPQSQGLPVAATGSLPHAAPEETVVKEELTKLPEEAEGIYFLNAYFDVWHHSYPFLDEGCFRSTLARAYQHHAAGLQTTQDLVKNGDASLLLETAQCLLVLALGAKILESRFDTDFNSHRLYYTSMQRLSQLHVAKQPLHDSLRGVQTMLLLVLCGFSFPHGLNAWYLVSTIISSCLDLGLQRRQLHSTAAGQQASDPAVHLENLRGAAFWSAYSLERSLSEGKTRASWNTMHSMFRMLLPLHEPFAKRRRTITSSGAGSTNYEPAVFSFRFDRIVAEVKLTLYRVANFPKRFPWPTDLESWQEKVHVACDTILNRAVATLNGQGFQRQDQIITSLTVKYHQCLMILYRPSPAISEPSPAALQWCYNSAAEIVRIHHEMARFATLVNSWLTAHAVFTSGITLLYCIWMSSDIRNTTSMNDLAKHGSSCTMVLDKLSKTWTVAGSAKAKFESLVQLTTENWKRGQPDAKNVRPKECPAPSSNNIVPPGDPLSFLTGMSEADGALASLWNDPIGSDLLPDPDIFIDELGDMSSWFDLEWLT</sequence>
<keyword evidence="6" id="KW-0804">Transcription</keyword>
<keyword evidence="7" id="KW-0539">Nucleus</keyword>
<evidence type="ECO:0000313" key="9">
    <source>
        <dbReference type="EMBL" id="KAF7185779.1"/>
    </source>
</evidence>
<dbReference type="Pfam" id="PF04082">
    <property type="entry name" value="Fungal_trans"/>
    <property type="match status" value="1"/>
</dbReference>
<feature type="domain" description="Xylanolytic transcriptional activator regulatory" evidence="8">
    <location>
        <begin position="187"/>
        <end position="269"/>
    </location>
</feature>
<dbReference type="SMART" id="SM00906">
    <property type="entry name" value="Fungal_trans"/>
    <property type="match status" value="1"/>
</dbReference>
<dbReference type="GO" id="GO:0005634">
    <property type="term" value="C:nucleus"/>
    <property type="evidence" value="ECO:0007669"/>
    <property type="project" value="UniProtKB-SubCell"/>
</dbReference>
<comment type="subcellular location">
    <subcellularLocation>
        <location evidence="1">Nucleus</location>
    </subcellularLocation>
</comment>
<dbReference type="GO" id="GO:0000981">
    <property type="term" value="F:DNA-binding transcription factor activity, RNA polymerase II-specific"/>
    <property type="evidence" value="ECO:0007669"/>
    <property type="project" value="TreeGrafter"/>
</dbReference>
<dbReference type="PANTHER" id="PTHR47782:SF1">
    <property type="entry name" value="PYRIMIDINE PATHWAY REGULATORY PROTEIN 1"/>
    <property type="match status" value="1"/>
</dbReference>
<evidence type="ECO:0000256" key="7">
    <source>
        <dbReference type="ARBA" id="ARBA00023242"/>
    </source>
</evidence>
<dbReference type="GO" id="GO:0008270">
    <property type="term" value="F:zinc ion binding"/>
    <property type="evidence" value="ECO:0007669"/>
    <property type="project" value="InterPro"/>
</dbReference>
<evidence type="ECO:0000259" key="8">
    <source>
        <dbReference type="SMART" id="SM00906"/>
    </source>
</evidence>